<evidence type="ECO:0000256" key="5">
    <source>
        <dbReference type="ARBA" id="ARBA00022692"/>
    </source>
</evidence>
<dbReference type="Pfam" id="PF00528">
    <property type="entry name" value="BPD_transp_1"/>
    <property type="match status" value="1"/>
</dbReference>
<dbReference type="GO" id="GO:0055085">
    <property type="term" value="P:transmembrane transport"/>
    <property type="evidence" value="ECO:0007669"/>
    <property type="project" value="InterPro"/>
</dbReference>
<comment type="similarity">
    <text evidence="2">Belongs to the binding-protein-dependent transport system permease family. CysTW subfamily.</text>
</comment>
<name>A0A1H4J9E6_RHOJO</name>
<evidence type="ECO:0000256" key="6">
    <source>
        <dbReference type="ARBA" id="ARBA00022989"/>
    </source>
</evidence>
<evidence type="ECO:0000256" key="3">
    <source>
        <dbReference type="ARBA" id="ARBA00022448"/>
    </source>
</evidence>
<comment type="subcellular location">
    <subcellularLocation>
        <location evidence="1 8">Cell membrane</location>
        <topology evidence="1 8">Multi-pass membrane protein</topology>
    </subcellularLocation>
</comment>
<feature type="transmembrane region" description="Helical" evidence="8">
    <location>
        <begin position="111"/>
        <end position="135"/>
    </location>
</feature>
<dbReference type="GO" id="GO:0005886">
    <property type="term" value="C:plasma membrane"/>
    <property type="evidence" value="ECO:0007669"/>
    <property type="project" value="UniProtKB-SubCell"/>
</dbReference>
<feature type="transmembrane region" description="Helical" evidence="8">
    <location>
        <begin position="81"/>
        <end position="99"/>
    </location>
</feature>
<dbReference type="EMBL" id="FNTL01000003">
    <property type="protein sequence ID" value="SEB42944.1"/>
    <property type="molecule type" value="Genomic_DNA"/>
</dbReference>
<reference evidence="11" key="1">
    <citation type="submission" date="2016-10" db="EMBL/GenBank/DDBJ databases">
        <authorList>
            <person name="Varghese N."/>
        </authorList>
    </citation>
    <scope>NUCLEOTIDE SEQUENCE [LARGE SCALE GENOMIC DNA]</scope>
    <source>
        <strain evidence="11">DSM 44719</strain>
    </source>
</reference>
<feature type="domain" description="ABC transmembrane type-1" evidence="9">
    <location>
        <begin position="77"/>
        <end position="282"/>
    </location>
</feature>
<protein>
    <submittedName>
        <fullName evidence="10">Putative spermidine/putrescine transport system permease protein</fullName>
    </submittedName>
</protein>
<sequence length="294" mass="31697">MATTLATPPARAVARAKRSVRDLSGYVLLLPLLGLVGAALIVPLGFILVRSFQDPSGSWSFDVYQQIAASDIYRRSLVNTLVISTAVTVICLVLGYLVAHRMATRWARFAPVVAGLLLLSFWTGLLIRTFAWMILLGKNGVFAAVAEAVGVSNLPQMLYNPAGAIVGMVNIMLPYMALTLYSTMQRVDDRTMTAAASLGARPIVAFWRIYVPATLPGIAAGCLLVFVITLGFYITPELLGGPETVMISQRVAKVVQQLLDFQLAGALSLVLLVVSLGLLALYNRLFSLKNLRGL</sequence>
<keyword evidence="3 8" id="KW-0813">Transport</keyword>
<dbReference type="OrthoDB" id="9808619at2"/>
<accession>A0A1H4J9E6</accession>
<organism evidence="10 11">
    <name type="scientific">Rhodococcus jostii</name>
    <dbReference type="NCBI Taxonomy" id="132919"/>
    <lineage>
        <taxon>Bacteria</taxon>
        <taxon>Bacillati</taxon>
        <taxon>Actinomycetota</taxon>
        <taxon>Actinomycetes</taxon>
        <taxon>Mycobacteriales</taxon>
        <taxon>Nocardiaceae</taxon>
        <taxon>Rhodococcus</taxon>
    </lineage>
</organism>
<dbReference type="Gene3D" id="1.10.3720.10">
    <property type="entry name" value="MetI-like"/>
    <property type="match status" value="1"/>
</dbReference>
<dbReference type="SUPFAM" id="SSF161098">
    <property type="entry name" value="MetI-like"/>
    <property type="match status" value="1"/>
</dbReference>
<keyword evidence="4" id="KW-1003">Cell membrane</keyword>
<evidence type="ECO:0000256" key="1">
    <source>
        <dbReference type="ARBA" id="ARBA00004651"/>
    </source>
</evidence>
<dbReference type="InterPro" id="IPR000515">
    <property type="entry name" value="MetI-like"/>
</dbReference>
<keyword evidence="7 8" id="KW-0472">Membrane</keyword>
<dbReference type="PANTHER" id="PTHR42929:SF5">
    <property type="entry name" value="ABC TRANSPORTER PERMEASE PROTEIN"/>
    <property type="match status" value="1"/>
</dbReference>
<evidence type="ECO:0000256" key="8">
    <source>
        <dbReference type="RuleBase" id="RU363032"/>
    </source>
</evidence>
<dbReference type="PROSITE" id="PS50928">
    <property type="entry name" value="ABC_TM1"/>
    <property type="match status" value="1"/>
</dbReference>
<evidence type="ECO:0000313" key="11">
    <source>
        <dbReference type="Proteomes" id="UP000183407"/>
    </source>
</evidence>
<keyword evidence="6 8" id="KW-1133">Transmembrane helix</keyword>
<feature type="transmembrane region" description="Helical" evidence="8">
    <location>
        <begin position="261"/>
        <end position="282"/>
    </location>
</feature>
<dbReference type="AlphaFoldDB" id="A0A1H4J9E6"/>
<evidence type="ECO:0000256" key="7">
    <source>
        <dbReference type="ARBA" id="ARBA00023136"/>
    </source>
</evidence>
<evidence type="ECO:0000259" key="9">
    <source>
        <dbReference type="PROSITE" id="PS50928"/>
    </source>
</evidence>
<evidence type="ECO:0000313" key="10">
    <source>
        <dbReference type="EMBL" id="SEB42944.1"/>
    </source>
</evidence>
<dbReference type="InterPro" id="IPR035906">
    <property type="entry name" value="MetI-like_sf"/>
</dbReference>
<gene>
    <name evidence="10" type="ORF">SAMN04490220_0732</name>
</gene>
<dbReference type="Proteomes" id="UP000183407">
    <property type="component" value="Unassembled WGS sequence"/>
</dbReference>
<dbReference type="PANTHER" id="PTHR42929">
    <property type="entry name" value="INNER MEMBRANE ABC TRANSPORTER PERMEASE PROTEIN YDCU-RELATED-RELATED"/>
    <property type="match status" value="1"/>
</dbReference>
<feature type="transmembrane region" description="Helical" evidence="8">
    <location>
        <begin position="25"/>
        <end position="49"/>
    </location>
</feature>
<dbReference type="RefSeq" id="WP_073365823.1">
    <property type="nucleotide sequence ID" value="NZ_FNTL01000003.1"/>
</dbReference>
<dbReference type="CDD" id="cd06261">
    <property type="entry name" value="TM_PBP2"/>
    <property type="match status" value="1"/>
</dbReference>
<feature type="transmembrane region" description="Helical" evidence="8">
    <location>
        <begin position="162"/>
        <end position="184"/>
    </location>
</feature>
<feature type="transmembrane region" description="Helical" evidence="8">
    <location>
        <begin position="205"/>
        <end position="234"/>
    </location>
</feature>
<proteinExistence type="inferred from homology"/>
<evidence type="ECO:0000256" key="4">
    <source>
        <dbReference type="ARBA" id="ARBA00022475"/>
    </source>
</evidence>
<keyword evidence="5 8" id="KW-0812">Transmembrane</keyword>
<evidence type="ECO:0000256" key="2">
    <source>
        <dbReference type="ARBA" id="ARBA00007069"/>
    </source>
</evidence>